<proteinExistence type="predicted"/>
<sequence length="58" mass="6480">TNVVCSDACSLPFLGCIPELRMEPSQNFRSKRPLFGVRHIKIPTPDTPTNFPSKPQPL</sequence>
<dbReference type="AlphaFoldDB" id="A0AAD8EGY4"/>
<accession>A0AAD8EGY4</accession>
<feature type="non-terminal residue" evidence="1">
    <location>
        <position position="58"/>
    </location>
</feature>
<evidence type="ECO:0000313" key="1">
    <source>
        <dbReference type="EMBL" id="KAJ9589766.1"/>
    </source>
</evidence>
<reference evidence="1" key="2">
    <citation type="submission" date="2023-05" db="EMBL/GenBank/DDBJ databases">
        <authorList>
            <person name="Fouks B."/>
        </authorList>
    </citation>
    <scope>NUCLEOTIDE SEQUENCE</scope>
    <source>
        <strain evidence="1">Stay&amp;Tobe</strain>
        <tissue evidence="1">Testes</tissue>
    </source>
</reference>
<protein>
    <submittedName>
        <fullName evidence="1">Uncharacterized protein</fullName>
    </submittedName>
</protein>
<keyword evidence="2" id="KW-1185">Reference proteome</keyword>
<name>A0AAD8EGY4_DIPPU</name>
<reference evidence="1" key="1">
    <citation type="journal article" date="2023" name="IScience">
        <title>Live-bearing cockroach genome reveals convergent evolutionary mechanisms linked to viviparity in insects and beyond.</title>
        <authorList>
            <person name="Fouks B."/>
            <person name="Harrison M.C."/>
            <person name="Mikhailova A.A."/>
            <person name="Marchal E."/>
            <person name="English S."/>
            <person name="Carruthers M."/>
            <person name="Jennings E.C."/>
            <person name="Chiamaka E.L."/>
            <person name="Frigard R.A."/>
            <person name="Pippel M."/>
            <person name="Attardo G.M."/>
            <person name="Benoit J.B."/>
            <person name="Bornberg-Bauer E."/>
            <person name="Tobe S.S."/>
        </authorList>
    </citation>
    <scope>NUCLEOTIDE SEQUENCE</scope>
    <source>
        <strain evidence="1">Stay&amp;Tobe</strain>
    </source>
</reference>
<evidence type="ECO:0000313" key="2">
    <source>
        <dbReference type="Proteomes" id="UP001233999"/>
    </source>
</evidence>
<organism evidence="1 2">
    <name type="scientific">Diploptera punctata</name>
    <name type="common">Pacific beetle cockroach</name>
    <dbReference type="NCBI Taxonomy" id="6984"/>
    <lineage>
        <taxon>Eukaryota</taxon>
        <taxon>Metazoa</taxon>
        <taxon>Ecdysozoa</taxon>
        <taxon>Arthropoda</taxon>
        <taxon>Hexapoda</taxon>
        <taxon>Insecta</taxon>
        <taxon>Pterygota</taxon>
        <taxon>Neoptera</taxon>
        <taxon>Polyneoptera</taxon>
        <taxon>Dictyoptera</taxon>
        <taxon>Blattodea</taxon>
        <taxon>Blaberoidea</taxon>
        <taxon>Blaberidae</taxon>
        <taxon>Diplopterinae</taxon>
        <taxon>Diploptera</taxon>
    </lineage>
</organism>
<dbReference type="EMBL" id="JASPKZ010004900">
    <property type="protein sequence ID" value="KAJ9589766.1"/>
    <property type="molecule type" value="Genomic_DNA"/>
</dbReference>
<feature type="non-terminal residue" evidence="1">
    <location>
        <position position="1"/>
    </location>
</feature>
<gene>
    <name evidence="1" type="ORF">L9F63_027975</name>
</gene>
<comment type="caution">
    <text evidence="1">The sequence shown here is derived from an EMBL/GenBank/DDBJ whole genome shotgun (WGS) entry which is preliminary data.</text>
</comment>
<dbReference type="Proteomes" id="UP001233999">
    <property type="component" value="Unassembled WGS sequence"/>
</dbReference>